<dbReference type="Proteomes" id="UP000007062">
    <property type="component" value="Chromosome 3R"/>
</dbReference>
<feature type="compositionally biased region" description="Low complexity" evidence="1">
    <location>
        <begin position="1394"/>
        <end position="1427"/>
    </location>
</feature>
<dbReference type="SMART" id="SM00369">
    <property type="entry name" value="LRR_TYP"/>
    <property type="match status" value="13"/>
</dbReference>
<dbReference type="InterPro" id="IPR013783">
    <property type="entry name" value="Ig-like_fold"/>
</dbReference>
<dbReference type="Pfam" id="PF13927">
    <property type="entry name" value="Ig_3"/>
    <property type="match status" value="1"/>
</dbReference>
<dbReference type="FunFam" id="3.80.10.10:FF:001164">
    <property type="entry name" value="GH01279p"/>
    <property type="match status" value="1"/>
</dbReference>
<evidence type="ECO:0000256" key="2">
    <source>
        <dbReference type="SAM" id="SignalP"/>
    </source>
</evidence>
<dbReference type="PANTHER" id="PTHR45712:SF1">
    <property type="entry name" value="NEPHROCAN"/>
    <property type="match status" value="1"/>
</dbReference>
<name>A0A1S4GYQ7_ANOGA</name>
<feature type="compositionally biased region" description="Low complexity" evidence="1">
    <location>
        <begin position="1626"/>
        <end position="1644"/>
    </location>
</feature>
<keyword evidence="2" id="KW-0732">Signal</keyword>
<dbReference type="SMART" id="SM00409">
    <property type="entry name" value="IG"/>
    <property type="match status" value="1"/>
</dbReference>
<feature type="region of interest" description="Disordered" evidence="1">
    <location>
        <begin position="1316"/>
        <end position="1368"/>
    </location>
</feature>
<dbReference type="InterPro" id="IPR032675">
    <property type="entry name" value="LRR_dom_sf"/>
</dbReference>
<sequence length="1665" mass="182649">MHLHTQVVLILAQLFLIVHVTDQTKCALTSTYGTVSVSYFATLPSAPDADADLDVETDAGRHRIDLTPLVPTADYSPPQSDYPTYNDDTEDVNSFLKVLSCSDTSLRAVNEEYLRPVNSYKGILLERVPVQSPASDQLALKNENYLEMVRWRDSNVTDQQFALTFARDGRKFSNLMILDLSANLLSTLRRDYFSRLERLKLLQLSANQLHNLPSDIFTDLPNLVELDLHGNRLGELPLHLFRPLGRLRVLNLANNKIHDLPRNSFAGLGNLTELHLAHNRLYVVPFQVFKELRALEVLDLSSNMLVSFLDNFFLLNKQLRVLRLNGNIIEKISKNALYGLRRLQSLDLSGNKLVFIDRNAFDTLDELRYLNVIQNQIYILPSTVFSALRSLRSLDLSNNLMRSLPNSIFASQHALVRLHLDATNLETLSNWVARNNHTVNKEVLRSLRYLSIRNNTRLKEIEPCVFRNVPHLETLLLSNNRLTSLPKEIGELRRLRYLDVGSNDIMYIPEQIRTLHELQYANFLDNDYGCDCHMYWILSWLDELQAENNTQKIYDLLRLSELKCRNGYPGDIVRVLQHISCFKPELLQSSESRMHLLKSDAVLECVFTGNPPPDIIWITPKNEILRHSQEQDQKSLLFEDEPGGGGGNRKYQQAVEFQMLTMDNVTGDGLHEGITLLENGFLRIHNISRRDSGLYTCYAINIMGNATADIRLYIDPIVFYRVKIGSIITGAISAAAFLALTLIFQGIRRIFIRFHIVDLICQNCCSYCYKNDKTSSKARQIYAMLDNIEHYKSQQLERLRDNYTQQVHRIKDNCAQQVDWIQGSYSTQAKHLREIRDIGTHHLTTLRDQYYDQVRRVRDYSTGQLTWVRENYVFQRNKIRKFSAHQALRLREGYKYQQQTLNKVLENLPSFYFENCRGRNEEDEDFDGFEVYLKAKIEKLSQMEGNEVPPTKVLVGSDYALKYLENFSTKSVDESKASVYFTPNDDEPATPEPQISPIHINYLGGRPPAGLEQDDEDEAVGGMGAGKLHLGAAALAMNASHADTPKSFKSVIAGSGDIPLKSIMKPTTRFMYDKHLGKYRLCHQQPNRLSGGYADEDELAVGPELGLTVASPLLLGLGGAAVKGGAGVPVGYEAAAASTLLDGVDSADDDHHNYSLKNNRKHRRKRKLLLGPSHGSGSGSGGAGGSGSGGSGSASACEYETLLMKNLSHDPRESHYKIIHINKLNNGVSNSNYFGGMLGGGGTSACDSGWLAGRAVSRRHHRPTAAAAAAVATSSLTAGENDYYYSLEDMIQDSNQKIRQLIYDSKIDIMNEVINTGGAGTSGRGETSGRRGVTGGGRARSNGAGGNNSKSINNIDGAGSSGGGDGGMAKGAQSMVGLGHGAANIPNDEYDLCSSSSSSSRNNSYSTNASRDSYKQQQQQPKQSQQHQTHRSNQHQHQARQGAAPTDTMVTIGGGSASGSPPTGAPTTISLAAGGGNAATNHQQHHPVKKMLHKLHFDSSTNRIQQSTSLPEIYFNAGAPPTGPTGASSRMNGAISMAEPAPPGLGSPNQTGSTISSNFSSASGSIGGRPEEPTGGGGGAQPAPKVHGGKHVILAVENSKETAAPNNSWQSTDQTNGGGGGVGGNSSSKSSSPSPASSSSSCASPSPPASPIESNININGNGSIC</sequence>
<dbReference type="SUPFAM" id="SSF48726">
    <property type="entry name" value="Immunoglobulin"/>
    <property type="match status" value="1"/>
</dbReference>
<dbReference type="SMART" id="SM00364">
    <property type="entry name" value="LRR_BAC"/>
    <property type="match status" value="7"/>
</dbReference>
<feature type="compositionally biased region" description="Low complexity" evidence="1">
    <location>
        <begin position="1551"/>
        <end position="1564"/>
    </location>
</feature>
<dbReference type="EnsemblMetazoa" id="AGAP008611-RA">
    <property type="protein sequence ID" value="AGAP008611-PA"/>
    <property type="gene ID" value="AGAP008611"/>
</dbReference>
<dbReference type="Pfam" id="PF13855">
    <property type="entry name" value="LRR_8"/>
    <property type="match status" value="3"/>
</dbReference>
<dbReference type="PROSITE" id="PS50835">
    <property type="entry name" value="IG_LIKE"/>
    <property type="match status" value="1"/>
</dbReference>
<feature type="compositionally biased region" description="Gly residues" evidence="1">
    <location>
        <begin position="1332"/>
        <end position="1346"/>
    </location>
</feature>
<proteinExistence type="predicted"/>
<dbReference type="InterPro" id="IPR001611">
    <property type="entry name" value="Leu-rich_rpt"/>
</dbReference>
<dbReference type="InterPro" id="IPR050333">
    <property type="entry name" value="SLRP"/>
</dbReference>
<feature type="chain" id="PRO_5043433549" evidence="2">
    <location>
        <begin position="24"/>
        <end position="1665"/>
    </location>
</feature>
<feature type="compositionally biased region" description="Basic residues" evidence="1">
    <location>
        <begin position="1158"/>
        <end position="1168"/>
    </location>
</feature>
<dbReference type="Gene3D" id="3.80.10.10">
    <property type="entry name" value="Ribonuclease Inhibitor"/>
    <property type="match status" value="3"/>
</dbReference>
<feature type="compositionally biased region" description="Gly residues" evidence="1">
    <location>
        <begin position="1359"/>
        <end position="1368"/>
    </location>
</feature>
<dbReference type="PROSITE" id="PS51450">
    <property type="entry name" value="LRR"/>
    <property type="match status" value="4"/>
</dbReference>
<evidence type="ECO:0000313" key="4">
    <source>
        <dbReference type="Proteomes" id="UP000007062"/>
    </source>
</evidence>
<dbReference type="VEuPathDB" id="VectorBase:AGAMI1_011635"/>
<accession>A0A1S4GYQ7</accession>
<dbReference type="PANTHER" id="PTHR45712">
    <property type="entry name" value="AGAP008170-PA"/>
    <property type="match status" value="1"/>
</dbReference>
<feature type="compositionally biased region" description="Low complexity" evidence="1">
    <location>
        <begin position="1651"/>
        <end position="1665"/>
    </location>
</feature>
<dbReference type="OMA" id="QNQIYIL"/>
<feature type="region of interest" description="Disordered" evidence="1">
    <location>
        <begin position="1536"/>
        <end position="1586"/>
    </location>
</feature>
<reference evidence="3" key="3">
    <citation type="submission" date="2020-05" db="UniProtKB">
        <authorList>
            <consortium name="EnsemblMetazoa"/>
        </authorList>
    </citation>
    <scope>IDENTIFICATION</scope>
    <source>
        <strain evidence="3">PEST</strain>
    </source>
</reference>
<keyword evidence="4" id="KW-1185">Reference proteome</keyword>
<protein>
    <submittedName>
        <fullName evidence="3">Ig-like domain-containing protein</fullName>
    </submittedName>
</protein>
<dbReference type="SMART" id="SM00408">
    <property type="entry name" value="IGc2"/>
    <property type="match status" value="1"/>
</dbReference>
<dbReference type="InterPro" id="IPR003598">
    <property type="entry name" value="Ig_sub2"/>
</dbReference>
<feature type="compositionally biased region" description="Low complexity" evidence="1">
    <location>
        <begin position="1458"/>
        <end position="1470"/>
    </location>
</feature>
<dbReference type="InParanoid" id="A0A1S4GYQ7"/>
<dbReference type="InterPro" id="IPR036179">
    <property type="entry name" value="Ig-like_dom_sf"/>
</dbReference>
<feature type="region of interest" description="Disordered" evidence="1">
    <location>
        <begin position="1148"/>
        <end position="1190"/>
    </location>
</feature>
<reference evidence="3 4" key="2">
    <citation type="journal article" date="2004" name="Trends Parasitol.">
        <title>The Anopheles gambiae genome: an update.</title>
        <authorList>
            <person name="Mongin E."/>
            <person name="Louis C."/>
            <person name="Holt R.A."/>
            <person name="Birney E."/>
            <person name="Collins F.H."/>
        </authorList>
    </citation>
    <scope>NUCLEOTIDE SEQUENCE [LARGE SCALE GENOMIC DNA]</scope>
    <source>
        <strain evidence="3 4">PEST</strain>
    </source>
</reference>
<feature type="region of interest" description="Disordered" evidence="1">
    <location>
        <begin position="1600"/>
        <end position="1665"/>
    </location>
</feature>
<feature type="compositionally biased region" description="Basic residues" evidence="1">
    <location>
        <begin position="1428"/>
        <end position="1438"/>
    </location>
</feature>
<feature type="signal peptide" evidence="2">
    <location>
        <begin position="1"/>
        <end position="23"/>
    </location>
</feature>
<dbReference type="InterPro" id="IPR003599">
    <property type="entry name" value="Ig_sub"/>
</dbReference>
<dbReference type="Gene3D" id="2.60.40.10">
    <property type="entry name" value="Immunoglobulins"/>
    <property type="match status" value="1"/>
</dbReference>
<reference evidence="3 4" key="1">
    <citation type="journal article" date="2002" name="Science">
        <title>The genome sequence of the malaria mosquito Anopheles gambiae.</title>
        <authorList>
            <person name="Holt R.A."/>
            <person name="Subramanian G.M."/>
            <person name="Halpern A."/>
            <person name="Sutton G.G."/>
            <person name="Charlab R."/>
            <person name="Nusskern D.R."/>
            <person name="Wincker P."/>
            <person name="Clark A.G."/>
            <person name="Ribeiro J.M."/>
            <person name="Wides R."/>
            <person name="Salzberg S.L."/>
            <person name="Loftus B."/>
            <person name="Yandell M."/>
            <person name="Majoros W.H."/>
            <person name="Rusch D.B."/>
            <person name="Lai Z."/>
            <person name="Kraft C.L."/>
            <person name="Abril J.F."/>
            <person name="Anthouard V."/>
            <person name="Arensburger P."/>
            <person name="Atkinson P.W."/>
            <person name="Baden H."/>
            <person name="de Berardinis V."/>
            <person name="Baldwin D."/>
            <person name="Benes V."/>
            <person name="Biedler J."/>
            <person name="Blass C."/>
            <person name="Bolanos R."/>
            <person name="Boscus D."/>
            <person name="Barnstead M."/>
            <person name="Cai S."/>
            <person name="Center A."/>
            <person name="Chaturverdi K."/>
            <person name="Christophides G.K."/>
            <person name="Chrystal M.A."/>
            <person name="Clamp M."/>
            <person name="Cravchik A."/>
            <person name="Curwen V."/>
            <person name="Dana A."/>
            <person name="Delcher A."/>
            <person name="Dew I."/>
            <person name="Evans C.A."/>
            <person name="Flanigan M."/>
            <person name="Grundschober-Freimoser A."/>
            <person name="Friedli L."/>
            <person name="Gu Z."/>
            <person name="Guan P."/>
            <person name="Guigo R."/>
            <person name="Hillenmeyer M.E."/>
            <person name="Hladun S.L."/>
            <person name="Hogan J.R."/>
            <person name="Hong Y.S."/>
            <person name="Hoover J."/>
            <person name="Jaillon O."/>
            <person name="Ke Z."/>
            <person name="Kodira C."/>
            <person name="Kokoza E."/>
            <person name="Koutsos A."/>
            <person name="Letunic I."/>
            <person name="Levitsky A."/>
            <person name="Liang Y."/>
            <person name="Lin J.J."/>
            <person name="Lobo N.F."/>
            <person name="Lopez J.R."/>
            <person name="Malek J.A."/>
            <person name="McIntosh T.C."/>
            <person name="Meister S."/>
            <person name="Miller J."/>
            <person name="Mobarry C."/>
            <person name="Mongin E."/>
            <person name="Murphy S.D."/>
            <person name="O'Brochta D.A."/>
            <person name="Pfannkoch C."/>
            <person name="Qi R."/>
            <person name="Regier M.A."/>
            <person name="Remington K."/>
            <person name="Shao H."/>
            <person name="Sharakhova M.V."/>
            <person name="Sitter C.D."/>
            <person name="Shetty J."/>
            <person name="Smith T.J."/>
            <person name="Strong R."/>
            <person name="Sun J."/>
            <person name="Thomasova D."/>
            <person name="Ton L.Q."/>
            <person name="Topalis P."/>
            <person name="Tu Z."/>
            <person name="Unger M.F."/>
            <person name="Walenz B."/>
            <person name="Wang A."/>
            <person name="Wang J."/>
            <person name="Wang M."/>
            <person name="Wang X."/>
            <person name="Woodford K.J."/>
            <person name="Wortman J.R."/>
            <person name="Wu M."/>
            <person name="Yao A."/>
            <person name="Zdobnov E.M."/>
            <person name="Zhang H."/>
            <person name="Zhao Q."/>
            <person name="Zhao S."/>
            <person name="Zhu S.C."/>
            <person name="Zhimulev I."/>
            <person name="Coluzzi M."/>
            <person name="della Torre A."/>
            <person name="Roth C.W."/>
            <person name="Louis C."/>
            <person name="Kalush F."/>
            <person name="Mural R.J."/>
            <person name="Myers E.W."/>
            <person name="Adams M.D."/>
            <person name="Smith H.O."/>
            <person name="Broder S."/>
            <person name="Gardner M.J."/>
            <person name="Fraser C.M."/>
            <person name="Birney E."/>
            <person name="Bork P."/>
            <person name="Brey P.T."/>
            <person name="Venter J.C."/>
            <person name="Weissenbach J."/>
            <person name="Kafatos F.C."/>
            <person name="Collins F.H."/>
            <person name="Hoffman S.L."/>
        </authorList>
    </citation>
    <scope>NUCLEOTIDE SEQUENCE [LARGE SCALE GENOMIC DNA]</scope>
    <source>
        <strain evidence="3 4">PEST</strain>
    </source>
</reference>
<feature type="region of interest" description="Disordered" evidence="1">
    <location>
        <begin position="1392"/>
        <end position="1484"/>
    </location>
</feature>
<evidence type="ECO:0000256" key="1">
    <source>
        <dbReference type="SAM" id="MobiDB-lite"/>
    </source>
</evidence>
<dbReference type="InterPro" id="IPR007110">
    <property type="entry name" value="Ig-like_dom"/>
</dbReference>
<feature type="compositionally biased region" description="Gly residues" evidence="1">
    <location>
        <begin position="1174"/>
        <end position="1190"/>
    </location>
</feature>
<dbReference type="InterPro" id="IPR003591">
    <property type="entry name" value="Leu-rich_rpt_typical-subtyp"/>
</dbReference>
<dbReference type="VEuPathDB" id="VectorBase:AGAP008611"/>
<dbReference type="EMBL" id="AAAB01008944">
    <property type="status" value="NOT_ANNOTATED_CDS"/>
    <property type="molecule type" value="Genomic_DNA"/>
</dbReference>
<organism evidence="3 4">
    <name type="scientific">Anopheles gambiae</name>
    <name type="common">African malaria mosquito</name>
    <dbReference type="NCBI Taxonomy" id="7165"/>
    <lineage>
        <taxon>Eukaryota</taxon>
        <taxon>Metazoa</taxon>
        <taxon>Ecdysozoa</taxon>
        <taxon>Arthropoda</taxon>
        <taxon>Hexapoda</taxon>
        <taxon>Insecta</taxon>
        <taxon>Pterygota</taxon>
        <taxon>Neoptera</taxon>
        <taxon>Endopterygota</taxon>
        <taxon>Diptera</taxon>
        <taxon>Nematocera</taxon>
        <taxon>Culicoidea</taxon>
        <taxon>Culicidae</taxon>
        <taxon>Anophelinae</taxon>
        <taxon>Anopheles</taxon>
    </lineage>
</organism>
<evidence type="ECO:0000313" key="3">
    <source>
        <dbReference type="EnsemblMetazoa" id="AGAP008611-PA"/>
    </source>
</evidence>
<feature type="compositionally biased region" description="Polar residues" evidence="1">
    <location>
        <begin position="1604"/>
        <end position="1615"/>
    </location>
</feature>
<dbReference type="SUPFAM" id="SSF52058">
    <property type="entry name" value="L domain-like"/>
    <property type="match status" value="1"/>
</dbReference>